<evidence type="ECO:0000313" key="1">
    <source>
        <dbReference type="EMBL" id="CAH8359693.1"/>
    </source>
</evidence>
<protein>
    <submittedName>
        <fullName evidence="1">Uncharacterized protein</fullName>
    </submittedName>
</protein>
<name>A0ABC8KLI6_ERUVS</name>
<accession>A0ABC8KLI6</accession>
<proteinExistence type="predicted"/>
<evidence type="ECO:0000313" key="2">
    <source>
        <dbReference type="Proteomes" id="UP001642260"/>
    </source>
</evidence>
<feature type="non-terminal residue" evidence="1">
    <location>
        <position position="63"/>
    </location>
</feature>
<dbReference type="EMBL" id="CAKOAT010270488">
    <property type="protein sequence ID" value="CAH8359693.1"/>
    <property type="molecule type" value="Genomic_DNA"/>
</dbReference>
<reference evidence="1 2" key="1">
    <citation type="submission" date="2022-03" db="EMBL/GenBank/DDBJ databases">
        <authorList>
            <person name="Macdonald S."/>
            <person name="Ahmed S."/>
            <person name="Newling K."/>
        </authorList>
    </citation>
    <scope>NUCLEOTIDE SEQUENCE [LARGE SCALE GENOMIC DNA]</scope>
</reference>
<keyword evidence="2" id="KW-1185">Reference proteome</keyword>
<comment type="caution">
    <text evidence="1">The sequence shown here is derived from an EMBL/GenBank/DDBJ whole genome shotgun (WGS) entry which is preliminary data.</text>
</comment>
<dbReference type="AlphaFoldDB" id="A0ABC8KLI6"/>
<dbReference type="Proteomes" id="UP001642260">
    <property type="component" value="Unassembled WGS sequence"/>
</dbReference>
<sequence length="63" mass="7315">MSPPMMLGYCFFGRSSLKSVGLQRQREAVAANAQPNEQREEFVPVEQDSRVLHPYRRNGAKWY</sequence>
<organism evidence="1 2">
    <name type="scientific">Eruca vesicaria subsp. sativa</name>
    <name type="common">Garden rocket</name>
    <name type="synonym">Eruca sativa</name>
    <dbReference type="NCBI Taxonomy" id="29727"/>
    <lineage>
        <taxon>Eukaryota</taxon>
        <taxon>Viridiplantae</taxon>
        <taxon>Streptophyta</taxon>
        <taxon>Embryophyta</taxon>
        <taxon>Tracheophyta</taxon>
        <taxon>Spermatophyta</taxon>
        <taxon>Magnoliopsida</taxon>
        <taxon>eudicotyledons</taxon>
        <taxon>Gunneridae</taxon>
        <taxon>Pentapetalae</taxon>
        <taxon>rosids</taxon>
        <taxon>malvids</taxon>
        <taxon>Brassicales</taxon>
        <taxon>Brassicaceae</taxon>
        <taxon>Brassiceae</taxon>
        <taxon>Eruca</taxon>
    </lineage>
</organism>
<gene>
    <name evidence="1" type="ORF">ERUC_LOCUS25449</name>
</gene>